<evidence type="ECO:0000256" key="6">
    <source>
        <dbReference type="ARBA" id="ARBA00023242"/>
    </source>
</evidence>
<keyword evidence="6" id="KW-0539">Nucleus</keyword>
<dbReference type="PANTHER" id="PTHR36206:SF4">
    <property type="entry name" value="HYPOTHETICAL CONSERVED PROTEIN (EUROFUNG)-RELATED"/>
    <property type="match status" value="1"/>
</dbReference>
<accession>A0A6A6DPP9</accession>
<proteinExistence type="predicted"/>
<evidence type="ECO:0000313" key="7">
    <source>
        <dbReference type="EMBL" id="KAF2179900.1"/>
    </source>
</evidence>
<dbReference type="GO" id="GO:0003677">
    <property type="term" value="F:DNA binding"/>
    <property type="evidence" value="ECO:0007669"/>
    <property type="project" value="UniProtKB-KW"/>
</dbReference>
<dbReference type="AlphaFoldDB" id="A0A6A6DPP9"/>
<sequence length="101" mass="11423">SELCVWYALIALGYLTKTKTGSLKDARSGFVAASKQKTLLFHYNKAVKFLVQRISELFYSPEIGLISCILFICIEFLRGNYDTAFAHFNSGLNIISVYKRS</sequence>
<evidence type="ECO:0000313" key="8">
    <source>
        <dbReference type="Proteomes" id="UP000800200"/>
    </source>
</evidence>
<name>A0A6A6DPP9_9PEZI</name>
<evidence type="ECO:0000256" key="5">
    <source>
        <dbReference type="ARBA" id="ARBA00023163"/>
    </source>
</evidence>
<gene>
    <name evidence="7" type="ORF">K469DRAFT_594385</name>
</gene>
<evidence type="ECO:0000256" key="3">
    <source>
        <dbReference type="ARBA" id="ARBA00023015"/>
    </source>
</evidence>
<keyword evidence="3" id="KW-0805">Transcription regulation</keyword>
<dbReference type="InterPro" id="IPR052360">
    <property type="entry name" value="Transcr_Regulatory_Proteins"/>
</dbReference>
<keyword evidence="2" id="KW-0862">Zinc</keyword>
<reference evidence="7" key="1">
    <citation type="journal article" date="2020" name="Stud. Mycol.">
        <title>101 Dothideomycetes genomes: a test case for predicting lifestyles and emergence of pathogens.</title>
        <authorList>
            <person name="Haridas S."/>
            <person name="Albert R."/>
            <person name="Binder M."/>
            <person name="Bloem J."/>
            <person name="Labutti K."/>
            <person name="Salamov A."/>
            <person name="Andreopoulos B."/>
            <person name="Baker S."/>
            <person name="Barry K."/>
            <person name="Bills G."/>
            <person name="Bluhm B."/>
            <person name="Cannon C."/>
            <person name="Castanera R."/>
            <person name="Culley D."/>
            <person name="Daum C."/>
            <person name="Ezra D."/>
            <person name="Gonzalez J."/>
            <person name="Henrissat B."/>
            <person name="Kuo A."/>
            <person name="Liang C."/>
            <person name="Lipzen A."/>
            <person name="Lutzoni F."/>
            <person name="Magnuson J."/>
            <person name="Mondo S."/>
            <person name="Nolan M."/>
            <person name="Ohm R."/>
            <person name="Pangilinan J."/>
            <person name="Park H.-J."/>
            <person name="Ramirez L."/>
            <person name="Alfaro M."/>
            <person name="Sun H."/>
            <person name="Tritt A."/>
            <person name="Yoshinaga Y."/>
            <person name="Zwiers L.-H."/>
            <person name="Turgeon B."/>
            <person name="Goodwin S."/>
            <person name="Spatafora J."/>
            <person name="Crous P."/>
            <person name="Grigoriev I."/>
        </authorList>
    </citation>
    <scope>NUCLEOTIDE SEQUENCE</scope>
    <source>
        <strain evidence="7">CBS 207.26</strain>
    </source>
</reference>
<protein>
    <submittedName>
        <fullName evidence="7">Uncharacterized protein</fullName>
    </submittedName>
</protein>
<evidence type="ECO:0000256" key="1">
    <source>
        <dbReference type="ARBA" id="ARBA00022723"/>
    </source>
</evidence>
<keyword evidence="1" id="KW-0479">Metal-binding</keyword>
<evidence type="ECO:0000256" key="2">
    <source>
        <dbReference type="ARBA" id="ARBA00022833"/>
    </source>
</evidence>
<keyword evidence="8" id="KW-1185">Reference proteome</keyword>
<dbReference type="GO" id="GO:0046872">
    <property type="term" value="F:metal ion binding"/>
    <property type="evidence" value="ECO:0007669"/>
    <property type="project" value="UniProtKB-KW"/>
</dbReference>
<dbReference type="Proteomes" id="UP000800200">
    <property type="component" value="Unassembled WGS sequence"/>
</dbReference>
<organism evidence="7 8">
    <name type="scientific">Zopfia rhizophila CBS 207.26</name>
    <dbReference type="NCBI Taxonomy" id="1314779"/>
    <lineage>
        <taxon>Eukaryota</taxon>
        <taxon>Fungi</taxon>
        <taxon>Dikarya</taxon>
        <taxon>Ascomycota</taxon>
        <taxon>Pezizomycotina</taxon>
        <taxon>Dothideomycetes</taxon>
        <taxon>Dothideomycetes incertae sedis</taxon>
        <taxon>Zopfiaceae</taxon>
        <taxon>Zopfia</taxon>
    </lineage>
</organism>
<dbReference type="PANTHER" id="PTHR36206">
    <property type="entry name" value="ASPERCRYPTIN BIOSYNTHESIS CLUSTER-SPECIFIC TRANSCRIPTION REGULATOR ATNN-RELATED"/>
    <property type="match status" value="1"/>
</dbReference>
<keyword evidence="4" id="KW-0238">DNA-binding</keyword>
<dbReference type="OrthoDB" id="2593732at2759"/>
<dbReference type="EMBL" id="ML994662">
    <property type="protein sequence ID" value="KAF2179900.1"/>
    <property type="molecule type" value="Genomic_DNA"/>
</dbReference>
<feature type="non-terminal residue" evidence="7">
    <location>
        <position position="1"/>
    </location>
</feature>
<evidence type="ECO:0000256" key="4">
    <source>
        <dbReference type="ARBA" id="ARBA00023125"/>
    </source>
</evidence>
<keyword evidence="5" id="KW-0804">Transcription</keyword>